<reference evidence="3" key="1">
    <citation type="submission" date="2016-10" db="EMBL/GenBank/DDBJ databases">
        <authorList>
            <person name="Varghese N."/>
            <person name="Submissions S."/>
        </authorList>
    </citation>
    <scope>NUCLEOTIDE SEQUENCE [LARGE SCALE GENOMIC DNA]</scope>
    <source>
        <strain evidence="3">CGMCC 1.6854</strain>
    </source>
</reference>
<keyword evidence="1" id="KW-0812">Transmembrane</keyword>
<proteinExistence type="predicted"/>
<feature type="transmembrane region" description="Helical" evidence="1">
    <location>
        <begin position="5"/>
        <end position="22"/>
    </location>
</feature>
<dbReference type="EMBL" id="FNHW01000001">
    <property type="protein sequence ID" value="SDM92816.1"/>
    <property type="molecule type" value="Genomic_DNA"/>
</dbReference>
<dbReference type="AlphaFoldDB" id="A0A1G9X8N0"/>
<evidence type="ECO:0000313" key="3">
    <source>
        <dbReference type="Proteomes" id="UP000199544"/>
    </source>
</evidence>
<evidence type="ECO:0000256" key="1">
    <source>
        <dbReference type="SAM" id="Phobius"/>
    </source>
</evidence>
<sequence length="76" mass="8298">MKNSFSIAIIASMIILAAGFFLTNSIVWVYALAAVWAIDILIKGIKAVKQKNTLDIMGSVFLIGVYVFVMKDVLTS</sequence>
<feature type="transmembrane region" description="Helical" evidence="1">
    <location>
        <begin position="52"/>
        <end position="69"/>
    </location>
</feature>
<gene>
    <name evidence="2" type="ORF">SAMN04488137_2626</name>
</gene>
<keyword evidence="1" id="KW-1133">Transmembrane helix</keyword>
<dbReference type="Proteomes" id="UP000199544">
    <property type="component" value="Unassembled WGS sequence"/>
</dbReference>
<dbReference type="RefSeq" id="WP_090235167.1">
    <property type="nucleotide sequence ID" value="NZ_FNHW01000001.1"/>
</dbReference>
<keyword evidence="3" id="KW-1185">Reference proteome</keyword>
<keyword evidence="1" id="KW-0472">Membrane</keyword>
<accession>A0A1G9X8N0</accession>
<evidence type="ECO:0000313" key="2">
    <source>
        <dbReference type="EMBL" id="SDM92816.1"/>
    </source>
</evidence>
<protein>
    <submittedName>
        <fullName evidence="2">Uncharacterized protein</fullName>
    </submittedName>
</protein>
<organism evidence="2 3">
    <name type="scientific">Fictibacillus solisalsi</name>
    <dbReference type="NCBI Taxonomy" id="459525"/>
    <lineage>
        <taxon>Bacteria</taxon>
        <taxon>Bacillati</taxon>
        <taxon>Bacillota</taxon>
        <taxon>Bacilli</taxon>
        <taxon>Bacillales</taxon>
        <taxon>Fictibacillaceae</taxon>
        <taxon>Fictibacillus</taxon>
    </lineage>
</organism>
<name>A0A1G9X8N0_9BACL</name>